<dbReference type="HOGENOM" id="CLU_2543248_0_0_1"/>
<dbReference type="Proteomes" id="UP000054538">
    <property type="component" value="Unassembled WGS sequence"/>
</dbReference>
<name>A0A0D0E3J8_9AGAM</name>
<keyword evidence="3" id="KW-1185">Reference proteome</keyword>
<dbReference type="EMBL" id="KN825042">
    <property type="protein sequence ID" value="KIK95434.1"/>
    <property type="molecule type" value="Genomic_DNA"/>
</dbReference>
<feature type="region of interest" description="Disordered" evidence="1">
    <location>
        <begin position="1"/>
        <end position="40"/>
    </location>
</feature>
<evidence type="ECO:0000256" key="1">
    <source>
        <dbReference type="SAM" id="MobiDB-lite"/>
    </source>
</evidence>
<gene>
    <name evidence="2" type="ORF">PAXRUDRAFT_827026</name>
</gene>
<reference evidence="3" key="2">
    <citation type="submission" date="2015-01" db="EMBL/GenBank/DDBJ databases">
        <title>Evolutionary Origins and Diversification of the Mycorrhizal Mutualists.</title>
        <authorList>
            <consortium name="DOE Joint Genome Institute"/>
            <consortium name="Mycorrhizal Genomics Consortium"/>
            <person name="Kohler A."/>
            <person name="Kuo A."/>
            <person name="Nagy L.G."/>
            <person name="Floudas D."/>
            <person name="Copeland A."/>
            <person name="Barry K.W."/>
            <person name="Cichocki N."/>
            <person name="Veneault-Fourrey C."/>
            <person name="LaButti K."/>
            <person name="Lindquist E.A."/>
            <person name="Lipzen A."/>
            <person name="Lundell T."/>
            <person name="Morin E."/>
            <person name="Murat C."/>
            <person name="Riley R."/>
            <person name="Ohm R."/>
            <person name="Sun H."/>
            <person name="Tunlid A."/>
            <person name="Henrissat B."/>
            <person name="Grigoriev I.V."/>
            <person name="Hibbett D.S."/>
            <person name="Martin F."/>
        </authorList>
    </citation>
    <scope>NUCLEOTIDE SEQUENCE [LARGE SCALE GENOMIC DNA]</scope>
    <source>
        <strain evidence="3">Ve08.2h10</strain>
    </source>
</reference>
<feature type="compositionally biased region" description="Basic and acidic residues" evidence="1">
    <location>
        <begin position="15"/>
        <end position="28"/>
    </location>
</feature>
<evidence type="ECO:0000313" key="3">
    <source>
        <dbReference type="Proteomes" id="UP000054538"/>
    </source>
</evidence>
<sequence>MRDAGHLPPPVYHSGRHDHPRAGSLERRLRMRSSPMSPARVRCEDGRVMPRCSPPVASLALLRTRWTRTYPSVGAAYWLIRYR</sequence>
<accession>A0A0D0E3J8</accession>
<proteinExistence type="predicted"/>
<protein>
    <submittedName>
        <fullName evidence="2">Uncharacterized protein</fullName>
    </submittedName>
</protein>
<evidence type="ECO:0000313" key="2">
    <source>
        <dbReference type="EMBL" id="KIK95434.1"/>
    </source>
</evidence>
<dbReference type="InParanoid" id="A0A0D0E3J8"/>
<dbReference type="AlphaFoldDB" id="A0A0D0E3J8"/>
<reference evidence="2 3" key="1">
    <citation type="submission" date="2014-04" db="EMBL/GenBank/DDBJ databases">
        <authorList>
            <consortium name="DOE Joint Genome Institute"/>
            <person name="Kuo A."/>
            <person name="Kohler A."/>
            <person name="Jargeat P."/>
            <person name="Nagy L.G."/>
            <person name="Floudas D."/>
            <person name="Copeland A."/>
            <person name="Barry K.W."/>
            <person name="Cichocki N."/>
            <person name="Veneault-Fourrey C."/>
            <person name="LaButti K."/>
            <person name="Lindquist E.A."/>
            <person name="Lipzen A."/>
            <person name="Lundell T."/>
            <person name="Morin E."/>
            <person name="Murat C."/>
            <person name="Sun H."/>
            <person name="Tunlid A."/>
            <person name="Henrissat B."/>
            <person name="Grigoriev I.V."/>
            <person name="Hibbett D.S."/>
            <person name="Martin F."/>
            <person name="Nordberg H.P."/>
            <person name="Cantor M.N."/>
            <person name="Hua S.X."/>
        </authorList>
    </citation>
    <scope>NUCLEOTIDE SEQUENCE [LARGE SCALE GENOMIC DNA]</scope>
    <source>
        <strain evidence="2 3">Ve08.2h10</strain>
    </source>
</reference>
<organism evidence="2 3">
    <name type="scientific">Paxillus rubicundulus Ve08.2h10</name>
    <dbReference type="NCBI Taxonomy" id="930991"/>
    <lineage>
        <taxon>Eukaryota</taxon>
        <taxon>Fungi</taxon>
        <taxon>Dikarya</taxon>
        <taxon>Basidiomycota</taxon>
        <taxon>Agaricomycotina</taxon>
        <taxon>Agaricomycetes</taxon>
        <taxon>Agaricomycetidae</taxon>
        <taxon>Boletales</taxon>
        <taxon>Paxilineae</taxon>
        <taxon>Paxillaceae</taxon>
        <taxon>Paxillus</taxon>
    </lineage>
</organism>